<keyword evidence="2" id="KW-1185">Reference proteome</keyword>
<dbReference type="Proteomes" id="UP000295662">
    <property type="component" value="Unassembled WGS sequence"/>
</dbReference>
<reference evidence="1 2" key="1">
    <citation type="submission" date="2019-03" db="EMBL/GenBank/DDBJ databases">
        <title>Genomic Encyclopedia of Archaeal and Bacterial Type Strains, Phase II (KMG-II): from individual species to whole genera.</title>
        <authorList>
            <person name="Goeker M."/>
        </authorList>
    </citation>
    <scope>NUCLEOTIDE SEQUENCE [LARGE SCALE GENOMIC DNA]</scope>
    <source>
        <strain evidence="1 2">ATCC 25309</strain>
    </source>
</reference>
<organism evidence="1 2">
    <name type="scientific">Prosthecobacter fusiformis</name>
    <dbReference type="NCBI Taxonomy" id="48464"/>
    <lineage>
        <taxon>Bacteria</taxon>
        <taxon>Pseudomonadati</taxon>
        <taxon>Verrucomicrobiota</taxon>
        <taxon>Verrucomicrobiia</taxon>
        <taxon>Verrucomicrobiales</taxon>
        <taxon>Verrucomicrobiaceae</taxon>
        <taxon>Prosthecobacter</taxon>
    </lineage>
</organism>
<dbReference type="RefSeq" id="WP_133793322.1">
    <property type="nucleotide sequence ID" value="NZ_SOCA01000001.1"/>
</dbReference>
<comment type="caution">
    <text evidence="1">The sequence shown here is derived from an EMBL/GenBank/DDBJ whole genome shotgun (WGS) entry which is preliminary data.</text>
</comment>
<dbReference type="AlphaFoldDB" id="A0A4R7SR08"/>
<accession>A0A4R7SR08</accession>
<gene>
    <name evidence="1" type="ORF">EI77_00670</name>
</gene>
<dbReference type="OrthoDB" id="3078450at2"/>
<protein>
    <submittedName>
        <fullName evidence="1">Uncharacterized protein DUF4288</fullName>
    </submittedName>
</protein>
<proteinExistence type="predicted"/>
<evidence type="ECO:0000313" key="1">
    <source>
        <dbReference type="EMBL" id="TDU81364.1"/>
    </source>
</evidence>
<dbReference type="EMBL" id="SOCA01000001">
    <property type="protein sequence ID" value="TDU81364.1"/>
    <property type="molecule type" value="Genomic_DNA"/>
</dbReference>
<dbReference type="Pfam" id="PF14119">
    <property type="entry name" value="DUF4288"/>
    <property type="match status" value="1"/>
</dbReference>
<sequence>MLYSAHVVMQVVYTDGVQEDFPVWENIVLVEAENPEEAEKIAREFGTGSEETCDDSFTWNGKKARWVFAGIRRLVTCVNILDHTNVDTATRVGHGTEVTYFEFTMKSPSDFNAYLTGNEVELKMTE</sequence>
<evidence type="ECO:0000313" key="2">
    <source>
        <dbReference type="Proteomes" id="UP000295662"/>
    </source>
</evidence>
<name>A0A4R7SR08_9BACT</name>
<dbReference type="InterPro" id="IPR025630">
    <property type="entry name" value="DUF4288"/>
</dbReference>